<feature type="chain" id="PRO_5017632905" evidence="1">
    <location>
        <begin position="23"/>
        <end position="106"/>
    </location>
</feature>
<keyword evidence="1" id="KW-0732">Signal</keyword>
<gene>
    <name evidence="2" type="ORF">DCP75_18705</name>
</gene>
<feature type="signal peptide" evidence="1">
    <location>
        <begin position="1"/>
        <end position="22"/>
    </location>
</feature>
<dbReference type="Gene3D" id="2.60.40.2030">
    <property type="match status" value="1"/>
</dbReference>
<dbReference type="AlphaFoldDB" id="A0A3C1KSM2"/>
<evidence type="ECO:0000313" key="3">
    <source>
        <dbReference type="Proteomes" id="UP000259273"/>
    </source>
</evidence>
<dbReference type="PROSITE" id="PS51257">
    <property type="entry name" value="PROKAR_LIPOPROTEIN"/>
    <property type="match status" value="1"/>
</dbReference>
<proteinExistence type="predicted"/>
<reference evidence="2 3" key="1">
    <citation type="journal article" date="2018" name="Nat. Biotechnol.">
        <title>A standardized bacterial taxonomy based on genome phylogeny substantially revises the tree of life.</title>
        <authorList>
            <person name="Parks D.H."/>
            <person name="Chuvochina M."/>
            <person name="Waite D.W."/>
            <person name="Rinke C."/>
            <person name="Skarshewski A."/>
            <person name="Chaumeil P.A."/>
            <person name="Hugenholtz P."/>
        </authorList>
    </citation>
    <scope>NUCLEOTIDE SEQUENCE [LARGE SCALE GENOMIC DNA]</scope>
    <source>
        <strain evidence="2">UBA9158</strain>
    </source>
</reference>
<comment type="caution">
    <text evidence="2">The sequence shown here is derived from an EMBL/GenBank/DDBJ whole genome shotgun (WGS) entry which is preliminary data.</text>
</comment>
<organism evidence="2 3">
    <name type="scientific">Haliea salexigens</name>
    <dbReference type="NCBI Taxonomy" id="287487"/>
    <lineage>
        <taxon>Bacteria</taxon>
        <taxon>Pseudomonadati</taxon>
        <taxon>Pseudomonadota</taxon>
        <taxon>Gammaproteobacteria</taxon>
        <taxon>Cellvibrionales</taxon>
        <taxon>Halieaceae</taxon>
        <taxon>Haliea</taxon>
    </lineage>
</organism>
<dbReference type="InterPro" id="IPR038081">
    <property type="entry name" value="CalX-like_sf"/>
</dbReference>
<accession>A0A3C1KSM2</accession>
<evidence type="ECO:0000256" key="1">
    <source>
        <dbReference type="SAM" id="SignalP"/>
    </source>
</evidence>
<dbReference type="Proteomes" id="UP000259273">
    <property type="component" value="Unassembled WGS sequence"/>
</dbReference>
<feature type="non-terminal residue" evidence="2">
    <location>
        <position position="106"/>
    </location>
</feature>
<name>A0A3C1KSM2_9GAMM</name>
<evidence type="ECO:0000313" key="2">
    <source>
        <dbReference type="EMBL" id="HAN29712.1"/>
    </source>
</evidence>
<sequence>MNTSRPLLLPLAIALLAGCSDGTDVPPPPPSSLSIAPTAIPEGAPGEMNALRFRISMTEAQPAAVRVRYRTEGDSAQPDVDFLPAEGEVTLEPGALSAAITVDVFG</sequence>
<dbReference type="EMBL" id="DMND01000251">
    <property type="protein sequence ID" value="HAN29712.1"/>
    <property type="molecule type" value="Genomic_DNA"/>
</dbReference>
<dbReference type="SUPFAM" id="SSF141072">
    <property type="entry name" value="CalX-like"/>
    <property type="match status" value="1"/>
</dbReference>
<protein>
    <submittedName>
        <fullName evidence="2">Uncharacterized protein</fullName>
    </submittedName>
</protein>